<dbReference type="EC" id="2.3.1.225" evidence="7"/>
<gene>
    <name evidence="9" type="ORF">MEDL_57447</name>
</gene>
<accession>A0A8S3UGP1</accession>
<feature type="transmembrane region" description="Helical" evidence="7">
    <location>
        <begin position="249"/>
        <end position="275"/>
    </location>
</feature>
<keyword evidence="5 7" id="KW-0472">Membrane</keyword>
<dbReference type="GO" id="GO:0016020">
    <property type="term" value="C:membrane"/>
    <property type="evidence" value="ECO:0007669"/>
    <property type="project" value="UniProtKB-SubCell"/>
</dbReference>
<comment type="subcellular location">
    <subcellularLocation>
        <location evidence="1">Membrane</location>
        <topology evidence="1">Multi-pass membrane protein</topology>
    </subcellularLocation>
</comment>
<evidence type="ECO:0000256" key="2">
    <source>
        <dbReference type="ARBA" id="ARBA00022679"/>
    </source>
</evidence>
<evidence type="ECO:0000256" key="5">
    <source>
        <dbReference type="ARBA" id="ARBA00023136"/>
    </source>
</evidence>
<evidence type="ECO:0000313" key="10">
    <source>
        <dbReference type="Proteomes" id="UP000683360"/>
    </source>
</evidence>
<keyword evidence="6 7" id="KW-0012">Acyltransferase</keyword>
<keyword evidence="4 7" id="KW-1133">Transmembrane helix</keyword>
<feature type="transmembrane region" description="Helical" evidence="7">
    <location>
        <begin position="65"/>
        <end position="86"/>
    </location>
</feature>
<dbReference type="Proteomes" id="UP000683360">
    <property type="component" value="Unassembled WGS sequence"/>
</dbReference>
<keyword evidence="10" id="KW-1185">Reference proteome</keyword>
<comment type="domain">
    <text evidence="7">The DHHC domain is required for palmitoyltransferase activity.</text>
</comment>
<evidence type="ECO:0000256" key="4">
    <source>
        <dbReference type="ARBA" id="ARBA00022989"/>
    </source>
</evidence>
<name>A0A8S3UGP1_MYTED</name>
<evidence type="ECO:0000259" key="8">
    <source>
        <dbReference type="Pfam" id="PF01529"/>
    </source>
</evidence>
<feature type="transmembrane region" description="Helical" evidence="7">
    <location>
        <begin position="98"/>
        <end position="116"/>
    </location>
</feature>
<dbReference type="OrthoDB" id="302728at2759"/>
<feature type="domain" description="Palmitoyltransferase DHHC" evidence="8">
    <location>
        <begin position="147"/>
        <end position="284"/>
    </location>
</feature>
<dbReference type="InterPro" id="IPR039859">
    <property type="entry name" value="PFA4/ZDH16/20/ERF2-like"/>
</dbReference>
<dbReference type="Pfam" id="PF01529">
    <property type="entry name" value="DHHC"/>
    <property type="match status" value="1"/>
</dbReference>
<reference evidence="9" key="1">
    <citation type="submission" date="2021-03" db="EMBL/GenBank/DDBJ databases">
        <authorList>
            <person name="Bekaert M."/>
        </authorList>
    </citation>
    <scope>NUCLEOTIDE SEQUENCE</scope>
</reference>
<dbReference type="EMBL" id="CAJPWZ010002771">
    <property type="protein sequence ID" value="CAG2245417.1"/>
    <property type="molecule type" value="Genomic_DNA"/>
</dbReference>
<evidence type="ECO:0000256" key="7">
    <source>
        <dbReference type="RuleBase" id="RU079119"/>
    </source>
</evidence>
<comment type="caution">
    <text evidence="9">The sequence shown here is derived from an EMBL/GenBank/DDBJ whole genome shotgun (WGS) entry which is preliminary data.</text>
</comment>
<evidence type="ECO:0000256" key="6">
    <source>
        <dbReference type="ARBA" id="ARBA00023315"/>
    </source>
</evidence>
<protein>
    <recommendedName>
        <fullName evidence="7">Palmitoyltransferase</fullName>
        <ecNumber evidence="7">2.3.1.225</ecNumber>
    </recommendedName>
</protein>
<evidence type="ECO:0000256" key="1">
    <source>
        <dbReference type="ARBA" id="ARBA00004141"/>
    </source>
</evidence>
<keyword evidence="2 7" id="KW-0808">Transferase</keyword>
<dbReference type="AlphaFoldDB" id="A0A8S3UGP1"/>
<organism evidence="9 10">
    <name type="scientific">Mytilus edulis</name>
    <name type="common">Blue mussel</name>
    <dbReference type="NCBI Taxonomy" id="6550"/>
    <lineage>
        <taxon>Eukaryota</taxon>
        <taxon>Metazoa</taxon>
        <taxon>Spiralia</taxon>
        <taxon>Lophotrochozoa</taxon>
        <taxon>Mollusca</taxon>
        <taxon>Bivalvia</taxon>
        <taxon>Autobranchia</taxon>
        <taxon>Pteriomorphia</taxon>
        <taxon>Mytilida</taxon>
        <taxon>Mytiloidea</taxon>
        <taxon>Mytilidae</taxon>
        <taxon>Mytilinae</taxon>
        <taxon>Mytilus</taxon>
    </lineage>
</organism>
<sequence length="335" mass="39591">METCKLPVQSSEHLFRLIRDLFSVYRCNSVAMELRERKPPTLKEKFSDHYKNRDFTVKKTQINTIGVAFFWGMWISIFIEGHILTFQLYGDNWIKTGVIFVLIWFSAWQSFINWFGTYLVDVSKVDAAVKEKHHPGILETPAGWYNCPNCQVDVPPRSFHCKYCNKCVLKRDHHCFFTNSCIGFYNERFFIIMCISLIWCNAFASFLQVTYLNQTIPLSLFGILNYFAPVAFFQMLFGNMTFFQFFLTLHLFFTVGCFFSAIFFTYYHLFLICYGMTSFESTKKMNIYSHDTVLDNLRSVFGALRWIPLQFIFPFRVDQIDDGVNWNIRKRVKGN</sequence>
<evidence type="ECO:0000313" key="9">
    <source>
        <dbReference type="EMBL" id="CAG2245417.1"/>
    </source>
</evidence>
<comment type="similarity">
    <text evidence="7">Belongs to the DHHC palmitoyltransferase family.</text>
</comment>
<keyword evidence="3 7" id="KW-0812">Transmembrane</keyword>
<comment type="catalytic activity">
    <reaction evidence="7">
        <text>L-cysteinyl-[protein] + hexadecanoyl-CoA = S-hexadecanoyl-L-cysteinyl-[protein] + CoA</text>
        <dbReference type="Rhea" id="RHEA:36683"/>
        <dbReference type="Rhea" id="RHEA-COMP:10131"/>
        <dbReference type="Rhea" id="RHEA-COMP:11032"/>
        <dbReference type="ChEBI" id="CHEBI:29950"/>
        <dbReference type="ChEBI" id="CHEBI:57287"/>
        <dbReference type="ChEBI" id="CHEBI:57379"/>
        <dbReference type="ChEBI" id="CHEBI:74151"/>
        <dbReference type="EC" id="2.3.1.225"/>
    </reaction>
</comment>
<dbReference type="GO" id="GO:0019706">
    <property type="term" value="F:protein-cysteine S-palmitoyltransferase activity"/>
    <property type="evidence" value="ECO:0007669"/>
    <property type="project" value="UniProtKB-EC"/>
</dbReference>
<proteinExistence type="inferred from homology"/>
<evidence type="ECO:0000256" key="3">
    <source>
        <dbReference type="ARBA" id="ARBA00022692"/>
    </source>
</evidence>
<feature type="transmembrane region" description="Helical" evidence="7">
    <location>
        <begin position="189"/>
        <end position="211"/>
    </location>
</feature>
<feature type="transmembrane region" description="Helical" evidence="7">
    <location>
        <begin position="218"/>
        <end position="237"/>
    </location>
</feature>
<dbReference type="PROSITE" id="PS50216">
    <property type="entry name" value="DHHC"/>
    <property type="match status" value="1"/>
</dbReference>
<dbReference type="PANTHER" id="PTHR12246">
    <property type="entry name" value="PALMITOYLTRANSFERASE ZDHHC16"/>
    <property type="match status" value="1"/>
</dbReference>
<dbReference type="InterPro" id="IPR001594">
    <property type="entry name" value="Palmitoyltrfase_DHHC"/>
</dbReference>